<proteinExistence type="predicted"/>
<evidence type="ECO:0000256" key="1">
    <source>
        <dbReference type="SAM" id="Coils"/>
    </source>
</evidence>
<evidence type="ECO:0000313" key="3">
    <source>
        <dbReference type="Proteomes" id="UP000271162"/>
    </source>
</evidence>
<keyword evidence="1" id="KW-0175">Coiled coil</keyword>
<dbReference type="EMBL" id="UYSL01025774">
    <property type="protein sequence ID" value="VDL84738.1"/>
    <property type="molecule type" value="Genomic_DNA"/>
</dbReference>
<accession>A0A0N4YUS7</accession>
<feature type="coiled-coil region" evidence="1">
    <location>
        <begin position="5"/>
        <end position="32"/>
    </location>
</feature>
<reference evidence="4" key="1">
    <citation type="submission" date="2017-02" db="UniProtKB">
        <authorList>
            <consortium name="WormBaseParasite"/>
        </authorList>
    </citation>
    <scope>IDENTIFICATION</scope>
</reference>
<protein>
    <submittedName>
        <fullName evidence="4">Ezrin</fullName>
    </submittedName>
</protein>
<evidence type="ECO:0000313" key="4">
    <source>
        <dbReference type="WBParaSite" id="NBR_0002099901-mRNA-1"/>
    </source>
</evidence>
<gene>
    <name evidence="2" type="ORF">NBR_LOCUS21000</name>
</gene>
<sequence>MQSKIDALRNMLSHNRDEIAALKQQVADVELKRKQEWDRQVEKENEVYDEKARAEKALEKKVEQLAGDANHKPLEEDRKRVIPEPRRGGEFCLSFLM</sequence>
<organism evidence="4">
    <name type="scientific">Nippostrongylus brasiliensis</name>
    <name type="common">Rat hookworm</name>
    <dbReference type="NCBI Taxonomy" id="27835"/>
    <lineage>
        <taxon>Eukaryota</taxon>
        <taxon>Metazoa</taxon>
        <taxon>Ecdysozoa</taxon>
        <taxon>Nematoda</taxon>
        <taxon>Chromadorea</taxon>
        <taxon>Rhabditida</taxon>
        <taxon>Rhabditina</taxon>
        <taxon>Rhabditomorpha</taxon>
        <taxon>Strongyloidea</taxon>
        <taxon>Heligmosomidae</taxon>
        <taxon>Nippostrongylus</taxon>
    </lineage>
</organism>
<dbReference type="Proteomes" id="UP000271162">
    <property type="component" value="Unassembled WGS sequence"/>
</dbReference>
<evidence type="ECO:0000313" key="2">
    <source>
        <dbReference type="EMBL" id="VDL84738.1"/>
    </source>
</evidence>
<dbReference type="WBParaSite" id="NBR_0002099901-mRNA-1">
    <property type="protein sequence ID" value="NBR_0002099901-mRNA-1"/>
    <property type="gene ID" value="NBR_0002099901"/>
</dbReference>
<dbReference type="AlphaFoldDB" id="A0A0N4YUS7"/>
<name>A0A0N4YUS7_NIPBR</name>
<keyword evidence="3" id="KW-1185">Reference proteome</keyword>
<reference evidence="2 3" key="2">
    <citation type="submission" date="2018-11" db="EMBL/GenBank/DDBJ databases">
        <authorList>
            <consortium name="Pathogen Informatics"/>
        </authorList>
    </citation>
    <scope>NUCLEOTIDE SEQUENCE [LARGE SCALE GENOMIC DNA]</scope>
</reference>